<sequence length="231" mass="26718">MDKIVLNFNFGQDGGSNMATIEPQAKVELVLRRSEYLLDIVNRYIQLHGSSNSIELDIDISNCNRNFTLGFFMKYLQQSDSDIKRCRDSKMFFLTPLITLFKLDKDFVKLLLPKKICKKNSKDIYSLWLLPLYKDIISSFYLFENFDVSTKDISTLDHFKHFIFEVKTLHDDYLVNTLPTCTCENTSFRSNRSTQFYEGTYPTPCYGPISNSPFKNMRGAKAHQFGGGRPG</sequence>
<dbReference type="EMBL" id="CACVKT020007831">
    <property type="protein sequence ID" value="CAC5411187.1"/>
    <property type="molecule type" value="Genomic_DNA"/>
</dbReference>
<dbReference type="Proteomes" id="UP000507470">
    <property type="component" value="Unassembled WGS sequence"/>
</dbReference>
<reference evidence="1 2" key="1">
    <citation type="submission" date="2020-06" db="EMBL/GenBank/DDBJ databases">
        <authorList>
            <person name="Li R."/>
            <person name="Bekaert M."/>
        </authorList>
    </citation>
    <scope>NUCLEOTIDE SEQUENCE [LARGE SCALE GENOMIC DNA]</scope>
    <source>
        <strain evidence="2">wild</strain>
    </source>
</reference>
<accession>A0A6J8DTW5</accession>
<evidence type="ECO:0000313" key="2">
    <source>
        <dbReference type="Proteomes" id="UP000507470"/>
    </source>
</evidence>
<organism evidence="1 2">
    <name type="scientific">Mytilus coruscus</name>
    <name type="common">Sea mussel</name>
    <dbReference type="NCBI Taxonomy" id="42192"/>
    <lineage>
        <taxon>Eukaryota</taxon>
        <taxon>Metazoa</taxon>
        <taxon>Spiralia</taxon>
        <taxon>Lophotrochozoa</taxon>
        <taxon>Mollusca</taxon>
        <taxon>Bivalvia</taxon>
        <taxon>Autobranchia</taxon>
        <taxon>Pteriomorphia</taxon>
        <taxon>Mytilida</taxon>
        <taxon>Mytiloidea</taxon>
        <taxon>Mytilidae</taxon>
        <taxon>Mytilinae</taxon>
        <taxon>Mytilus</taxon>
    </lineage>
</organism>
<dbReference type="AlphaFoldDB" id="A0A6J8DTW5"/>
<evidence type="ECO:0000313" key="1">
    <source>
        <dbReference type="EMBL" id="CAC5411187.1"/>
    </source>
</evidence>
<protein>
    <submittedName>
        <fullName evidence="1">Uncharacterized protein</fullName>
    </submittedName>
</protein>
<gene>
    <name evidence="1" type="ORF">MCOR_44307</name>
</gene>
<proteinExistence type="predicted"/>
<name>A0A6J8DTW5_MYTCO</name>
<keyword evidence="2" id="KW-1185">Reference proteome</keyword>